<dbReference type="PANTHER" id="PTHR30189">
    <property type="entry name" value="LPS-ASSEMBLY PROTEIN"/>
    <property type="match status" value="1"/>
</dbReference>
<dbReference type="GO" id="GO:0043165">
    <property type="term" value="P:Gram-negative-bacterium-type cell outer membrane assembly"/>
    <property type="evidence" value="ECO:0007669"/>
    <property type="project" value="UniProtKB-UniRule"/>
</dbReference>
<evidence type="ECO:0000313" key="3">
    <source>
        <dbReference type="EMBL" id="SDW85179.1"/>
    </source>
</evidence>
<protein>
    <recommendedName>
        <fullName evidence="1">LPS-assembly protein LptD</fullName>
    </recommendedName>
</protein>
<dbReference type="Proteomes" id="UP000183454">
    <property type="component" value="Unassembled WGS sequence"/>
</dbReference>
<comment type="function">
    <text evidence="1">Together with LptE, is involved in the assembly of lipopolysaccharide (LPS) at the surface of the outer membrane.</text>
</comment>
<comment type="caution">
    <text evidence="1">Lacks conserved residue(s) required for the propagation of feature annotation.</text>
</comment>
<evidence type="ECO:0000259" key="2">
    <source>
        <dbReference type="Pfam" id="PF04453"/>
    </source>
</evidence>
<gene>
    <name evidence="1" type="primary">lptD</name>
    <name evidence="3" type="ORF">SAMN05421882_103230</name>
</gene>
<sequence length="753" mass="85246">MNNYYIQILVFFILLGSSVVVVAAEQLSSSKKKLPVFIEADEIKGHPHEEVEAIGKAKLQRGDQVISADYMKYLPDTKDAIIDNKVHLEREKDVLEGSHLRLNLETLRGELGQPNYYLKEGGGRGSGNLFLFEGEDHYRLKNGNYTTCPIGNDDWFIRAEDLEIDEEKEVGTARHVRVAFKDVPFLYLPWLNFSYSGKRKTGFLAPVMGNTARSGVEVSLPFYWNIAPNYDATITARAMSKRGIMFENEFRYIGETLGGQALLDILPNDLITNETRYGVFLNHAQYFGKGWSGNVDYNLVSDRDFFRDLGTNVNLTARTNLLQQASTSYNGSLGQKGAISFTTLVQSFQTLQDPRSLIVPPYKRLPQFTLTASQRDVYGLDFDLTSIWTNFFFETQRLPDGQQLKLADGLRLVLFPSVSLPLQTAFGYIKPKVSLHHTRYNLNEPVSENGDSNINRTVPLFSLDSGVVFERDTKFRNENFVQTLEPRIFYLYVPFRNQDNSIFPNFESAEMDFSFAQIFTENRFSGHDRINDANEITLALTSRLIESTTGNERLRLAVGQKVRFSDRDVVLSGQQTTSNKTDFIAAISGKITPVVTTDTSVQLDEREFRIEKIRTGVSYHPEPGKVFNLGYRYTRGVPGVVQSTNLLFPVPGAPLEQVDASTQWPFLKNWQGMASVNYSLQDDKLLAGLVGVEYNSCCWTLRMVLNRFITATERTSTAFFVQLELNGLMRVGNNPIRVLRQGIPGYTHTSQQF</sequence>
<dbReference type="InterPro" id="IPR007543">
    <property type="entry name" value="LptD_C"/>
</dbReference>
<dbReference type="Pfam" id="PF04453">
    <property type="entry name" value="LptD"/>
    <property type="match status" value="1"/>
</dbReference>
<reference evidence="3 4" key="1">
    <citation type="submission" date="2016-10" db="EMBL/GenBank/DDBJ databases">
        <authorList>
            <person name="de Groot N.N."/>
        </authorList>
    </citation>
    <scope>NUCLEOTIDE SEQUENCE [LARGE SCALE GENOMIC DNA]</scope>
    <source>
        <strain evidence="3 4">Nm110</strain>
    </source>
</reference>
<accession>A0A1H2WZ07</accession>
<dbReference type="EMBL" id="FNNH01000032">
    <property type="protein sequence ID" value="SDW85179.1"/>
    <property type="molecule type" value="Genomic_DNA"/>
</dbReference>
<dbReference type="InterPro" id="IPR020889">
    <property type="entry name" value="LipoPS_assembly_LptD"/>
</dbReference>
<dbReference type="RefSeq" id="WP_074667480.1">
    <property type="nucleotide sequence ID" value="NZ_FNNH01000032.1"/>
</dbReference>
<dbReference type="GO" id="GO:0009279">
    <property type="term" value="C:cell outer membrane"/>
    <property type="evidence" value="ECO:0007669"/>
    <property type="project" value="UniProtKB-SubCell"/>
</dbReference>
<comment type="similarity">
    <text evidence="1">Belongs to the LptD family.</text>
</comment>
<comment type="subunit">
    <text evidence="1">Component of the lipopolysaccharide transport and assembly complex. Interacts with LptE and LptA.</text>
</comment>
<dbReference type="AlphaFoldDB" id="A0A1H2WZ07"/>
<comment type="subcellular location">
    <subcellularLocation>
        <location evidence="1">Cell outer membrane</location>
    </subcellularLocation>
</comment>
<dbReference type="PANTHER" id="PTHR30189:SF1">
    <property type="entry name" value="LPS-ASSEMBLY PROTEIN LPTD"/>
    <property type="match status" value="1"/>
</dbReference>
<name>A0A1H2WZ07_9PROT</name>
<organism evidence="3 4">
    <name type="scientific">Nitrosomonas communis</name>
    <dbReference type="NCBI Taxonomy" id="44574"/>
    <lineage>
        <taxon>Bacteria</taxon>
        <taxon>Pseudomonadati</taxon>
        <taxon>Pseudomonadota</taxon>
        <taxon>Betaproteobacteria</taxon>
        <taxon>Nitrosomonadales</taxon>
        <taxon>Nitrosomonadaceae</taxon>
        <taxon>Nitrosomonas</taxon>
    </lineage>
</organism>
<keyword evidence="1" id="KW-0732">Signal</keyword>
<feature type="domain" description="LptD C-terminal" evidence="2">
    <location>
        <begin position="275"/>
        <end position="670"/>
    </location>
</feature>
<keyword evidence="1" id="KW-0472">Membrane</keyword>
<evidence type="ECO:0000313" key="4">
    <source>
        <dbReference type="Proteomes" id="UP000183454"/>
    </source>
</evidence>
<dbReference type="GO" id="GO:0015920">
    <property type="term" value="P:lipopolysaccharide transport"/>
    <property type="evidence" value="ECO:0007669"/>
    <property type="project" value="InterPro"/>
</dbReference>
<evidence type="ECO:0000256" key="1">
    <source>
        <dbReference type="HAMAP-Rule" id="MF_01411"/>
    </source>
</evidence>
<proteinExistence type="inferred from homology"/>
<dbReference type="HAMAP" id="MF_01411">
    <property type="entry name" value="LPS_assembly_LptD"/>
    <property type="match status" value="1"/>
</dbReference>
<keyword evidence="1" id="KW-0998">Cell outer membrane</keyword>
<dbReference type="GO" id="GO:1990351">
    <property type="term" value="C:transporter complex"/>
    <property type="evidence" value="ECO:0007669"/>
    <property type="project" value="TreeGrafter"/>
</dbReference>
<dbReference type="InterPro" id="IPR050218">
    <property type="entry name" value="LptD"/>
</dbReference>